<dbReference type="GO" id="GO:0005524">
    <property type="term" value="F:ATP binding"/>
    <property type="evidence" value="ECO:0007669"/>
    <property type="project" value="UniProtKB-UniRule"/>
</dbReference>
<dbReference type="Pfam" id="PF00225">
    <property type="entry name" value="Kinesin"/>
    <property type="match status" value="1"/>
</dbReference>
<comment type="caution">
    <text evidence="9">The sequence shown here is derived from an EMBL/GenBank/DDBJ whole genome shotgun (WGS) entry which is preliminary data.</text>
</comment>
<proteinExistence type="inferred from homology"/>
<protein>
    <recommendedName>
        <fullName evidence="6">Kinesin-like protein</fullName>
    </recommendedName>
</protein>
<dbReference type="GO" id="GO:0007018">
    <property type="term" value="P:microtubule-based movement"/>
    <property type="evidence" value="ECO:0007669"/>
    <property type="project" value="InterPro"/>
</dbReference>
<evidence type="ECO:0000313" key="9">
    <source>
        <dbReference type="EMBL" id="EPY19785.1"/>
    </source>
</evidence>
<gene>
    <name evidence="9" type="ORF">STCU_09297</name>
</gene>
<keyword evidence="1 5" id="KW-0547">Nucleotide-binding</keyword>
<feature type="compositionally biased region" description="Pro residues" evidence="7">
    <location>
        <begin position="673"/>
        <end position="682"/>
    </location>
</feature>
<evidence type="ECO:0000256" key="4">
    <source>
        <dbReference type="ARBA" id="ARBA00023175"/>
    </source>
</evidence>
<dbReference type="InterPro" id="IPR019821">
    <property type="entry name" value="Kinesin_motor_CS"/>
</dbReference>
<accession>S9V9W9</accession>
<feature type="region of interest" description="Disordered" evidence="7">
    <location>
        <begin position="625"/>
        <end position="682"/>
    </location>
</feature>
<dbReference type="InterPro" id="IPR001752">
    <property type="entry name" value="Kinesin_motor_dom"/>
</dbReference>
<keyword evidence="3" id="KW-0175">Coiled coil</keyword>
<keyword evidence="2 5" id="KW-0067">ATP-binding</keyword>
<dbReference type="GO" id="GO:0003777">
    <property type="term" value="F:microtubule motor activity"/>
    <property type="evidence" value="ECO:0007669"/>
    <property type="project" value="InterPro"/>
</dbReference>
<organism evidence="9 10">
    <name type="scientific">Strigomonas culicis</name>
    <dbReference type="NCBI Taxonomy" id="28005"/>
    <lineage>
        <taxon>Eukaryota</taxon>
        <taxon>Discoba</taxon>
        <taxon>Euglenozoa</taxon>
        <taxon>Kinetoplastea</taxon>
        <taxon>Metakinetoplastina</taxon>
        <taxon>Trypanosomatida</taxon>
        <taxon>Trypanosomatidae</taxon>
        <taxon>Strigomonadinae</taxon>
        <taxon>Strigomonas</taxon>
    </lineage>
</organism>
<name>S9V9W9_9TRYP</name>
<dbReference type="PROSITE" id="PS50067">
    <property type="entry name" value="KINESIN_MOTOR_2"/>
    <property type="match status" value="1"/>
</dbReference>
<evidence type="ECO:0000256" key="3">
    <source>
        <dbReference type="ARBA" id="ARBA00023054"/>
    </source>
</evidence>
<feature type="region of interest" description="Disordered" evidence="7">
    <location>
        <begin position="564"/>
        <end position="596"/>
    </location>
</feature>
<evidence type="ECO:0000259" key="8">
    <source>
        <dbReference type="PROSITE" id="PS50067"/>
    </source>
</evidence>
<evidence type="ECO:0000313" key="10">
    <source>
        <dbReference type="Proteomes" id="UP000015354"/>
    </source>
</evidence>
<dbReference type="Proteomes" id="UP000015354">
    <property type="component" value="Unassembled WGS sequence"/>
</dbReference>
<dbReference type="PROSITE" id="PS00411">
    <property type="entry name" value="KINESIN_MOTOR_1"/>
    <property type="match status" value="1"/>
</dbReference>
<evidence type="ECO:0000256" key="7">
    <source>
        <dbReference type="SAM" id="MobiDB-lite"/>
    </source>
</evidence>
<keyword evidence="10" id="KW-1185">Reference proteome</keyword>
<dbReference type="FunFam" id="3.40.850.10:FF:000124">
    <property type="entry name" value="Kinesin-like protein"/>
    <property type="match status" value="1"/>
</dbReference>
<dbReference type="AlphaFoldDB" id="S9V9W9"/>
<dbReference type="PRINTS" id="PR00380">
    <property type="entry name" value="KINESINHEAVY"/>
</dbReference>
<dbReference type="OrthoDB" id="3176171at2759"/>
<dbReference type="InterPro" id="IPR027640">
    <property type="entry name" value="Kinesin-like_fam"/>
</dbReference>
<dbReference type="GO" id="GO:0005874">
    <property type="term" value="C:microtubule"/>
    <property type="evidence" value="ECO:0007669"/>
    <property type="project" value="UniProtKB-KW"/>
</dbReference>
<dbReference type="InterPro" id="IPR027417">
    <property type="entry name" value="P-loop_NTPase"/>
</dbReference>
<dbReference type="Gene3D" id="3.40.850.10">
    <property type="entry name" value="Kinesin motor domain"/>
    <property type="match status" value="1"/>
</dbReference>
<evidence type="ECO:0000256" key="2">
    <source>
        <dbReference type="ARBA" id="ARBA00022840"/>
    </source>
</evidence>
<reference evidence="9 10" key="1">
    <citation type="journal article" date="2013" name="PLoS ONE">
        <title>Predicting the Proteins of Angomonas deanei, Strigomonas culicis and Their Respective Endosymbionts Reveals New Aspects of the Trypanosomatidae Family.</title>
        <authorList>
            <person name="Motta M.C."/>
            <person name="Martins A.C."/>
            <person name="de Souza S.S."/>
            <person name="Catta-Preta C.M."/>
            <person name="Silva R."/>
            <person name="Klein C.C."/>
            <person name="de Almeida L.G."/>
            <person name="de Lima Cunha O."/>
            <person name="Ciapina L.P."/>
            <person name="Brocchi M."/>
            <person name="Colabardini A.C."/>
            <person name="de Araujo Lima B."/>
            <person name="Machado C.R."/>
            <person name="de Almeida Soares C.M."/>
            <person name="Probst C.M."/>
            <person name="de Menezes C.B."/>
            <person name="Thompson C.E."/>
            <person name="Bartholomeu D.C."/>
            <person name="Gradia D.F."/>
            <person name="Pavoni D.P."/>
            <person name="Grisard E.C."/>
            <person name="Fantinatti-Garboggini F."/>
            <person name="Marchini F.K."/>
            <person name="Rodrigues-Luiz G.F."/>
            <person name="Wagner G."/>
            <person name="Goldman G.H."/>
            <person name="Fietto J.L."/>
            <person name="Elias M.C."/>
            <person name="Goldman M.H."/>
            <person name="Sagot M.F."/>
            <person name="Pereira M."/>
            <person name="Stoco P.H."/>
            <person name="de Mendonca-Neto R.P."/>
            <person name="Teixeira S.M."/>
            <person name="Maciel T.E."/>
            <person name="de Oliveira Mendes T.A."/>
            <person name="Urmenyi T.P."/>
            <person name="de Souza W."/>
            <person name="Schenkman S."/>
            <person name="de Vasconcelos A.T."/>
        </authorList>
    </citation>
    <scope>NUCLEOTIDE SEQUENCE [LARGE SCALE GENOMIC DNA]</scope>
</reference>
<dbReference type="InterPro" id="IPR036961">
    <property type="entry name" value="Kinesin_motor_dom_sf"/>
</dbReference>
<feature type="compositionally biased region" description="Basic and acidic residues" evidence="7">
    <location>
        <begin position="625"/>
        <end position="640"/>
    </location>
</feature>
<evidence type="ECO:0000256" key="1">
    <source>
        <dbReference type="ARBA" id="ARBA00022741"/>
    </source>
</evidence>
<keyword evidence="6" id="KW-0493">Microtubule</keyword>
<keyword evidence="4 5" id="KW-0505">Motor protein</keyword>
<dbReference type="SUPFAM" id="SSF52540">
    <property type="entry name" value="P-loop containing nucleoside triphosphate hydrolases"/>
    <property type="match status" value="1"/>
</dbReference>
<dbReference type="PANTHER" id="PTHR47968:SF75">
    <property type="entry name" value="CENTROMERE-ASSOCIATED PROTEIN E"/>
    <property type="match status" value="1"/>
</dbReference>
<dbReference type="PANTHER" id="PTHR47968">
    <property type="entry name" value="CENTROMERE PROTEIN E"/>
    <property type="match status" value="1"/>
</dbReference>
<feature type="binding site" evidence="5">
    <location>
        <begin position="73"/>
        <end position="80"/>
    </location>
    <ligand>
        <name>ATP</name>
        <dbReference type="ChEBI" id="CHEBI:30616"/>
    </ligand>
</feature>
<evidence type="ECO:0000256" key="5">
    <source>
        <dbReference type="PROSITE-ProRule" id="PRU00283"/>
    </source>
</evidence>
<dbReference type="CDD" id="cd00106">
    <property type="entry name" value="KISc"/>
    <property type="match status" value="1"/>
</dbReference>
<feature type="domain" description="Kinesin motor" evidence="8">
    <location>
        <begin position="2"/>
        <end position="308"/>
    </location>
</feature>
<evidence type="ECO:0000256" key="6">
    <source>
        <dbReference type="RuleBase" id="RU000394"/>
    </source>
</evidence>
<dbReference type="GO" id="GO:0008017">
    <property type="term" value="F:microtubule binding"/>
    <property type="evidence" value="ECO:0007669"/>
    <property type="project" value="InterPro"/>
</dbReference>
<sequence length="682" mass="74792">MSIEVHVRLRPGVAQSVWSSAETVLYSTQNPDARFVYSKVHPPTSGNQVIFQNLEAVIHAAFDGKNVTVMAYGQTGSGKTHSMIGTAEDSGVVPRAARLLLDLVRSHPGTTLRAYYTEIYNESVKDLLEPQRGELQLHDAPDGGVRYEKKMVTVESYDDFLVLQAAAERNRKYGVTNLNDHSSRSHTILTFEIHRGAAGGGGATVVKSVINMVDLAGSESAARANTEGTALREGGFINRSLLSLGNVVDAIVERRSYVPYRDAKLTRMLRPCLGGSGITFILCCVNPSRENFEQTIATLRFTQRAMRIKNDPVVVLSLPPLFAHQYQAATAAFFASERDEAETAYRCGLRDAFLYSTNTAGSVVGQFQAQVEGGLHALADLQRQLVAHDHAMALSQLGEQQHRLGDWRAARQRAQAQGAAAVKRAREDEDVCESRRRRCASLEAHVRTAAGQADMDLAGWEYRLQTARRRQVPPLEVVVAAEACRRQRLVYEHQCGLERLAARCVPALQQRLQQAPPAAGVNRAQEIQRLRDGLAQARNAVEDLESACEMVQDDIRAAKQQLLQQAEEDGGERRESPRATTGPGEDAGGGGGDCHVRYRAIPDQEIERSIARLEREERQLLQRARREVRQQSLRQVRESLSRTPPPPPAEGGGGQGSTSPSPAPPRGRAGASPPAPYAYPVR</sequence>
<comment type="similarity">
    <text evidence="5 6">Belongs to the TRAFAC class myosin-kinesin ATPase superfamily. Kinesin family.</text>
</comment>
<dbReference type="EMBL" id="ATMH01009297">
    <property type="protein sequence ID" value="EPY19785.1"/>
    <property type="molecule type" value="Genomic_DNA"/>
</dbReference>
<dbReference type="SMART" id="SM00129">
    <property type="entry name" value="KISc"/>
    <property type="match status" value="1"/>
</dbReference>